<sequence>MLAVHVVNRPVGCHGASDAAVNEWWDTTHGHVWCSRAETRRHIYRGETASVASFGLSTDSSLVERRQALQLLSLSVQLYIPFFHFQPTRHSFNLDGLHFLPRLDDSLDRTSLPSYQTNPSFPNIPITIIKMQQFAALAALLPLVAAHGFIKSPTPRKPGDAFKTACGEQPYYQQSSDINGNVQGILQVVGSSLDSANCNLWLCKGFQFEDNSASVQSYALGQTIPFEITIAAPTLALPTCPSLRPAATRSSESLSLSLTTMPATPASPPTTLPSA</sequence>
<comment type="caution">
    <text evidence="4">The sequence shown here is derived from an EMBL/GenBank/DDBJ whole genome shotgun (WGS) entry which is preliminary data.</text>
</comment>
<dbReference type="PANTHER" id="PTHR36575:SF2">
    <property type="entry name" value="CHITIN-BINDING TYPE-4 DOMAIN-CONTAINING PROTEIN-RELATED"/>
    <property type="match status" value="1"/>
</dbReference>
<evidence type="ECO:0000256" key="2">
    <source>
        <dbReference type="ARBA" id="ARBA00023008"/>
    </source>
</evidence>
<dbReference type="PANTHER" id="PTHR36575">
    <property type="entry name" value="BINDING PROTEIN, PUTATIVE (AFU_ORTHOLOGUE AFUA_1G14430)-RELATED"/>
    <property type="match status" value="1"/>
</dbReference>
<evidence type="ECO:0000256" key="1">
    <source>
        <dbReference type="ARBA" id="ARBA00001973"/>
    </source>
</evidence>
<feature type="region of interest" description="Disordered" evidence="3">
    <location>
        <begin position="254"/>
        <end position="275"/>
    </location>
</feature>
<name>A0A8H7TP90_BIOOC</name>
<feature type="compositionally biased region" description="Low complexity" evidence="3">
    <location>
        <begin position="254"/>
        <end position="264"/>
    </location>
</feature>
<dbReference type="InterPro" id="IPR052282">
    <property type="entry name" value="Starch-active_LPMO"/>
</dbReference>
<evidence type="ECO:0000256" key="3">
    <source>
        <dbReference type="SAM" id="MobiDB-lite"/>
    </source>
</evidence>
<organism evidence="4 5">
    <name type="scientific">Bionectria ochroleuca</name>
    <name type="common">Gliocladium roseum</name>
    <dbReference type="NCBI Taxonomy" id="29856"/>
    <lineage>
        <taxon>Eukaryota</taxon>
        <taxon>Fungi</taxon>
        <taxon>Dikarya</taxon>
        <taxon>Ascomycota</taxon>
        <taxon>Pezizomycotina</taxon>
        <taxon>Sordariomycetes</taxon>
        <taxon>Hypocreomycetidae</taxon>
        <taxon>Hypocreales</taxon>
        <taxon>Bionectriaceae</taxon>
        <taxon>Clonostachys</taxon>
    </lineage>
</organism>
<feature type="compositionally biased region" description="Pro residues" evidence="3">
    <location>
        <begin position="265"/>
        <end position="275"/>
    </location>
</feature>
<protein>
    <submittedName>
        <fullName evidence="4">Uncharacterized protein</fullName>
    </submittedName>
</protein>
<keyword evidence="2" id="KW-0186">Copper</keyword>
<comment type="cofactor">
    <cofactor evidence="1">
        <name>Cu(2+)</name>
        <dbReference type="ChEBI" id="CHEBI:29036"/>
    </cofactor>
</comment>
<dbReference type="EMBL" id="JADCTT010000003">
    <property type="protein sequence ID" value="KAF9754454.1"/>
    <property type="molecule type" value="Genomic_DNA"/>
</dbReference>
<accession>A0A8H7TP90</accession>
<evidence type="ECO:0000313" key="4">
    <source>
        <dbReference type="EMBL" id="KAF9754454.1"/>
    </source>
</evidence>
<reference evidence="4" key="1">
    <citation type="submission" date="2020-10" db="EMBL/GenBank/DDBJ databases">
        <title>High-Quality Genome Resource of Clonostachys rosea strain S41 by Oxford Nanopore Long-Read Sequencing.</title>
        <authorList>
            <person name="Wang H."/>
        </authorList>
    </citation>
    <scope>NUCLEOTIDE SEQUENCE</scope>
    <source>
        <strain evidence="4">S41</strain>
    </source>
</reference>
<evidence type="ECO:0000313" key="5">
    <source>
        <dbReference type="Proteomes" id="UP000616885"/>
    </source>
</evidence>
<dbReference type="AlphaFoldDB" id="A0A8H7TP90"/>
<gene>
    <name evidence="4" type="ORF">IM811_009895</name>
</gene>
<dbReference type="Proteomes" id="UP000616885">
    <property type="component" value="Unassembled WGS sequence"/>
</dbReference>
<proteinExistence type="predicted"/>